<dbReference type="Proteomes" id="UP000051269">
    <property type="component" value="Unassembled WGS sequence"/>
</dbReference>
<evidence type="ECO:0000313" key="2">
    <source>
        <dbReference type="EMBL" id="KRO59690.1"/>
    </source>
</evidence>
<comment type="caution">
    <text evidence="2">The sequence shown here is derived from an EMBL/GenBank/DDBJ whole genome shotgun (WGS) entry which is preliminary data.</text>
</comment>
<keyword evidence="1" id="KW-1133">Transmembrane helix</keyword>
<proteinExistence type="predicted"/>
<gene>
    <name evidence="2" type="ORF">ABR82_04870</name>
</gene>
<accession>A0A0R2RI16</accession>
<sequence>MIDLIDSMLRIYSLVWLVLGMMPTFGAEALTANYYQTDPQSHLGKEVRLRVRKLVPQSKFTVADPEFVWMEATTGSAKKEEGKIFLRVPKEQSALLSKMVDGVGKSGAGKLVTGRFHNQENGAILPEAIAKEVPFYIQVGEKGKSKNSEKSLGSMETASGSLVVAPPARSAPSVPAATVALARPKTAVAARPMVMGPCFVLCRPAMGQPIEVRTAQTAANKEGVWEVVGMDGKLALLGRNLVEGILPIASEKDPASVEQAGSALEKYAEMEKRNPETVNLLAGEKGRWEKLSQLTVASTGSPEIPALEDVDTAAGVEEPVANFSPWLYAGLGVAGVFMGGWFWRARVGRIRG</sequence>
<reference evidence="2 3" key="1">
    <citation type="submission" date="2015-10" db="EMBL/GenBank/DDBJ databases">
        <title>Metagenome-Assembled Genomes uncover a global brackish microbiome.</title>
        <authorList>
            <person name="Hugerth L.W."/>
            <person name="Larsson J."/>
            <person name="Alneberg J."/>
            <person name="Lindh M.V."/>
            <person name="Legrand C."/>
            <person name="Pinhassi J."/>
            <person name="Andersson A.F."/>
        </authorList>
    </citation>
    <scope>NUCLEOTIDE SEQUENCE [LARGE SCALE GENOMIC DNA]</scope>
    <source>
        <strain evidence="2">BACL18 MAG-120507-bin52</strain>
    </source>
</reference>
<evidence type="ECO:0000256" key="1">
    <source>
        <dbReference type="SAM" id="Phobius"/>
    </source>
</evidence>
<keyword evidence="1" id="KW-0812">Transmembrane</keyword>
<organism evidence="2 3">
    <name type="scientific">Verrucomicrobia subdivision 6 bacterium BACL9 MAG-120507-bin52</name>
    <dbReference type="NCBI Taxonomy" id="1655590"/>
    <lineage>
        <taxon>Bacteria</taxon>
        <taxon>Pseudomonadati</taxon>
        <taxon>Verrucomicrobiota</taxon>
        <taxon>Verrucomicrobiia</taxon>
        <taxon>Verrucomicrobiales</taxon>
        <taxon>Verrucomicrobia subdivision 6</taxon>
    </lineage>
</organism>
<dbReference type="AlphaFoldDB" id="A0A0R2RI16"/>
<keyword evidence="1" id="KW-0472">Membrane</keyword>
<dbReference type="EMBL" id="LIBO01000372">
    <property type="protein sequence ID" value="KRO59690.1"/>
    <property type="molecule type" value="Genomic_DNA"/>
</dbReference>
<protein>
    <submittedName>
        <fullName evidence="2">Uncharacterized protein</fullName>
    </submittedName>
</protein>
<name>A0A0R2RI16_9BACT</name>
<evidence type="ECO:0000313" key="3">
    <source>
        <dbReference type="Proteomes" id="UP000051269"/>
    </source>
</evidence>
<feature type="transmembrane region" description="Helical" evidence="1">
    <location>
        <begin position="326"/>
        <end position="343"/>
    </location>
</feature>